<keyword evidence="1" id="KW-0812">Transmembrane</keyword>
<dbReference type="Proteomes" id="UP001592531">
    <property type="component" value="Unassembled WGS sequence"/>
</dbReference>
<comment type="caution">
    <text evidence="2">The sequence shown here is derived from an EMBL/GenBank/DDBJ whole genome shotgun (WGS) entry which is preliminary data.</text>
</comment>
<keyword evidence="1" id="KW-1133">Transmembrane helix</keyword>
<organism evidence="2 3">
    <name type="scientific">Streptacidiphilus cavernicola</name>
    <dbReference type="NCBI Taxonomy" id="3342716"/>
    <lineage>
        <taxon>Bacteria</taxon>
        <taxon>Bacillati</taxon>
        <taxon>Actinomycetota</taxon>
        <taxon>Actinomycetes</taxon>
        <taxon>Kitasatosporales</taxon>
        <taxon>Streptomycetaceae</taxon>
        <taxon>Streptacidiphilus</taxon>
    </lineage>
</organism>
<name>A0ABV6VUM2_9ACTN</name>
<feature type="transmembrane region" description="Helical" evidence="1">
    <location>
        <begin position="43"/>
        <end position="65"/>
    </location>
</feature>
<evidence type="ECO:0000313" key="3">
    <source>
        <dbReference type="Proteomes" id="UP001592531"/>
    </source>
</evidence>
<keyword evidence="3" id="KW-1185">Reference proteome</keyword>
<feature type="transmembrane region" description="Helical" evidence="1">
    <location>
        <begin position="77"/>
        <end position="97"/>
    </location>
</feature>
<sequence>MLSTVLAGSKGLIGAVVAIAVVAVFFGLGFWLLMRLTQNRPQLVMMAGLLVYAVQMLLIGVFIVVFKNTTLFNGRAFALTLLVTALAWVGGQVYFTLRGKTLYVDPEPSVPVKAESRDGT</sequence>
<keyword evidence="1" id="KW-0472">Membrane</keyword>
<protein>
    <recommendedName>
        <fullName evidence="4">ATP synthase protein I</fullName>
    </recommendedName>
</protein>
<evidence type="ECO:0008006" key="4">
    <source>
        <dbReference type="Google" id="ProtNLM"/>
    </source>
</evidence>
<dbReference type="RefSeq" id="WP_380535212.1">
    <property type="nucleotide sequence ID" value="NZ_JBHFAB010000007.1"/>
</dbReference>
<feature type="transmembrane region" description="Helical" evidence="1">
    <location>
        <begin position="12"/>
        <end position="34"/>
    </location>
</feature>
<proteinExistence type="predicted"/>
<dbReference type="EMBL" id="JBHFAB010000007">
    <property type="protein sequence ID" value="MFC1417253.1"/>
    <property type="molecule type" value="Genomic_DNA"/>
</dbReference>
<accession>A0ABV6VUM2</accession>
<evidence type="ECO:0000256" key="1">
    <source>
        <dbReference type="SAM" id="Phobius"/>
    </source>
</evidence>
<reference evidence="2 3" key="1">
    <citation type="submission" date="2024-09" db="EMBL/GenBank/DDBJ databases">
        <authorList>
            <person name="Lee S.D."/>
        </authorList>
    </citation>
    <scope>NUCLEOTIDE SEQUENCE [LARGE SCALE GENOMIC DNA]</scope>
    <source>
        <strain evidence="2 3">N8-3</strain>
    </source>
</reference>
<gene>
    <name evidence="2" type="ORF">ACEZDE_11420</name>
</gene>
<evidence type="ECO:0000313" key="2">
    <source>
        <dbReference type="EMBL" id="MFC1417253.1"/>
    </source>
</evidence>